<sequence length="140" mass="15762">MDRSFVARLGSDRASDVVVGSIIDIARKLDMKLVAGGIETPEQARILSELRLRHGAGLSLCLPRPREDDYHPPAVALRPEIRRHRRPPLRLSAVALFARWRNLGEVSDWTKVAWRPAPRDRTVTGTPPILPVTNAMTFWI</sequence>
<dbReference type="PROSITE" id="PS50883">
    <property type="entry name" value="EAL"/>
    <property type="match status" value="1"/>
</dbReference>
<dbReference type="Proteomes" id="UP000315364">
    <property type="component" value="Chromosome"/>
</dbReference>
<dbReference type="KEGG" id="dea:FPZ08_00100"/>
<dbReference type="AlphaFoldDB" id="A0A5B8LZC1"/>
<organism evidence="2 3">
    <name type="scientific">Devosia ginsengisoli</name>
    <dbReference type="NCBI Taxonomy" id="400770"/>
    <lineage>
        <taxon>Bacteria</taxon>
        <taxon>Pseudomonadati</taxon>
        <taxon>Pseudomonadota</taxon>
        <taxon>Alphaproteobacteria</taxon>
        <taxon>Hyphomicrobiales</taxon>
        <taxon>Devosiaceae</taxon>
        <taxon>Devosia</taxon>
    </lineage>
</organism>
<keyword evidence="3" id="KW-1185">Reference proteome</keyword>
<protein>
    <submittedName>
        <fullName evidence="2">EAL domain-containing protein</fullName>
    </submittedName>
</protein>
<dbReference type="OrthoDB" id="8759705at2"/>
<accession>A0A5B8LZC1</accession>
<evidence type="ECO:0000313" key="3">
    <source>
        <dbReference type="Proteomes" id="UP000315364"/>
    </source>
</evidence>
<dbReference type="SUPFAM" id="SSF141868">
    <property type="entry name" value="EAL domain-like"/>
    <property type="match status" value="1"/>
</dbReference>
<dbReference type="EMBL" id="CP042304">
    <property type="protein sequence ID" value="QDZ13131.1"/>
    <property type="molecule type" value="Genomic_DNA"/>
</dbReference>
<dbReference type="Pfam" id="PF00563">
    <property type="entry name" value="EAL"/>
    <property type="match status" value="1"/>
</dbReference>
<dbReference type="InterPro" id="IPR001633">
    <property type="entry name" value="EAL_dom"/>
</dbReference>
<gene>
    <name evidence="2" type="ORF">FPZ08_00100</name>
</gene>
<feature type="domain" description="EAL" evidence="1">
    <location>
        <begin position="1"/>
        <end position="77"/>
    </location>
</feature>
<reference evidence="2 3" key="1">
    <citation type="submission" date="2019-07" db="EMBL/GenBank/DDBJ databases">
        <title>Full genome sequence of Devosia sp. Gsoil 520.</title>
        <authorList>
            <person name="Im W.-T."/>
        </authorList>
    </citation>
    <scope>NUCLEOTIDE SEQUENCE [LARGE SCALE GENOMIC DNA]</scope>
    <source>
        <strain evidence="2 3">Gsoil 520</strain>
    </source>
</reference>
<evidence type="ECO:0000313" key="2">
    <source>
        <dbReference type="EMBL" id="QDZ13131.1"/>
    </source>
</evidence>
<dbReference type="InterPro" id="IPR035919">
    <property type="entry name" value="EAL_sf"/>
</dbReference>
<dbReference type="Gene3D" id="3.20.20.450">
    <property type="entry name" value="EAL domain"/>
    <property type="match status" value="1"/>
</dbReference>
<evidence type="ECO:0000259" key="1">
    <source>
        <dbReference type="PROSITE" id="PS50883"/>
    </source>
</evidence>
<proteinExistence type="predicted"/>
<name>A0A5B8LZC1_9HYPH</name>